<proteinExistence type="predicted"/>
<dbReference type="Proteomes" id="UP000813824">
    <property type="component" value="Unassembled WGS sequence"/>
</dbReference>
<accession>A0A8K0UP98</accession>
<feature type="non-terminal residue" evidence="1">
    <location>
        <position position="1"/>
    </location>
</feature>
<dbReference type="EMBL" id="JAEVFJ010000016">
    <property type="protein sequence ID" value="KAH8100335.1"/>
    <property type="molecule type" value="Genomic_DNA"/>
</dbReference>
<comment type="caution">
    <text evidence="1">The sequence shown here is derived from an EMBL/GenBank/DDBJ whole genome shotgun (WGS) entry which is preliminary data.</text>
</comment>
<reference evidence="1" key="1">
    <citation type="journal article" date="2021" name="New Phytol.">
        <title>Evolutionary innovations through gain and loss of genes in the ectomycorrhizal Boletales.</title>
        <authorList>
            <person name="Wu G."/>
            <person name="Miyauchi S."/>
            <person name="Morin E."/>
            <person name="Kuo A."/>
            <person name="Drula E."/>
            <person name="Varga T."/>
            <person name="Kohler A."/>
            <person name="Feng B."/>
            <person name="Cao Y."/>
            <person name="Lipzen A."/>
            <person name="Daum C."/>
            <person name="Hundley H."/>
            <person name="Pangilinan J."/>
            <person name="Johnson J."/>
            <person name="Barry K."/>
            <person name="LaButti K."/>
            <person name="Ng V."/>
            <person name="Ahrendt S."/>
            <person name="Min B."/>
            <person name="Choi I.G."/>
            <person name="Park H."/>
            <person name="Plett J.M."/>
            <person name="Magnuson J."/>
            <person name="Spatafora J.W."/>
            <person name="Nagy L.G."/>
            <person name="Henrissat B."/>
            <person name="Grigoriev I.V."/>
            <person name="Yang Z.L."/>
            <person name="Xu J."/>
            <person name="Martin F.M."/>
        </authorList>
    </citation>
    <scope>NUCLEOTIDE SEQUENCE</scope>
    <source>
        <strain evidence="1">KKN 215</strain>
    </source>
</reference>
<evidence type="ECO:0000313" key="1">
    <source>
        <dbReference type="EMBL" id="KAH8100335.1"/>
    </source>
</evidence>
<protein>
    <submittedName>
        <fullName evidence="1">Uncharacterized protein</fullName>
    </submittedName>
</protein>
<evidence type="ECO:0000313" key="2">
    <source>
        <dbReference type="Proteomes" id="UP000813824"/>
    </source>
</evidence>
<sequence length="246" mass="27047">MSSNERSIFVAGMVLRLSDDIKKLSPPDSQFMIPRNLKDKLEQSVMAVITSPNIDAYVTAQLATQRVMRMLAQHPEWGFTADVANDRHKSDTVKRAVDNRLTDRRSVIKGLIAKSAGLAVDKKTGLGVADRDIISLCRAINGLMKGYNATITLPMCARVAFLRNLYVTSVDNRGDGYWSFVDESLLSLRNMFGQKVDGAKQITATFMNILEEDLKTYGGRDLVDGVSATLANAPEIQQLGDLAAMC</sequence>
<dbReference type="AlphaFoldDB" id="A0A8K0UP98"/>
<dbReference type="OrthoDB" id="3267821at2759"/>
<organism evidence="1 2">
    <name type="scientific">Cristinia sonorae</name>
    <dbReference type="NCBI Taxonomy" id="1940300"/>
    <lineage>
        <taxon>Eukaryota</taxon>
        <taxon>Fungi</taxon>
        <taxon>Dikarya</taxon>
        <taxon>Basidiomycota</taxon>
        <taxon>Agaricomycotina</taxon>
        <taxon>Agaricomycetes</taxon>
        <taxon>Agaricomycetidae</taxon>
        <taxon>Agaricales</taxon>
        <taxon>Pleurotineae</taxon>
        <taxon>Stephanosporaceae</taxon>
        <taxon>Cristinia</taxon>
    </lineage>
</organism>
<name>A0A8K0UP98_9AGAR</name>
<keyword evidence="2" id="KW-1185">Reference proteome</keyword>
<gene>
    <name evidence="1" type="ORF">BXZ70DRAFT_939069</name>
</gene>